<proteinExistence type="predicted"/>
<keyword evidence="5" id="KW-1185">Reference proteome</keyword>
<dbReference type="PROSITE" id="PS50158">
    <property type="entry name" value="ZF_CCHC"/>
    <property type="match status" value="1"/>
</dbReference>
<feature type="compositionally biased region" description="Polar residues" evidence="2">
    <location>
        <begin position="245"/>
        <end position="262"/>
    </location>
</feature>
<dbReference type="GO" id="GO:0008270">
    <property type="term" value="F:zinc ion binding"/>
    <property type="evidence" value="ECO:0007669"/>
    <property type="project" value="UniProtKB-KW"/>
</dbReference>
<keyword evidence="1" id="KW-0479">Metal-binding</keyword>
<dbReference type="OrthoDB" id="1323164at2759"/>
<dbReference type="EMBL" id="JACXVP010000011">
    <property type="protein sequence ID" value="KAG5576326.1"/>
    <property type="molecule type" value="Genomic_DNA"/>
</dbReference>
<dbReference type="SMART" id="SM00343">
    <property type="entry name" value="ZnF_C2HC"/>
    <property type="match status" value="1"/>
</dbReference>
<feature type="compositionally biased region" description="Low complexity" evidence="2">
    <location>
        <begin position="280"/>
        <end position="298"/>
    </location>
</feature>
<keyword evidence="1" id="KW-0862">Zinc</keyword>
<gene>
    <name evidence="4" type="ORF">H5410_056460</name>
</gene>
<dbReference type="InterPro" id="IPR036875">
    <property type="entry name" value="Znf_CCHC_sf"/>
</dbReference>
<dbReference type="Proteomes" id="UP000824120">
    <property type="component" value="Chromosome 11"/>
</dbReference>
<organism evidence="4 5">
    <name type="scientific">Solanum commersonii</name>
    <name type="common">Commerson's wild potato</name>
    <name type="synonym">Commerson's nightshade</name>
    <dbReference type="NCBI Taxonomy" id="4109"/>
    <lineage>
        <taxon>Eukaryota</taxon>
        <taxon>Viridiplantae</taxon>
        <taxon>Streptophyta</taxon>
        <taxon>Embryophyta</taxon>
        <taxon>Tracheophyta</taxon>
        <taxon>Spermatophyta</taxon>
        <taxon>Magnoliopsida</taxon>
        <taxon>eudicotyledons</taxon>
        <taxon>Gunneridae</taxon>
        <taxon>Pentapetalae</taxon>
        <taxon>asterids</taxon>
        <taxon>lamiids</taxon>
        <taxon>Solanales</taxon>
        <taxon>Solanaceae</taxon>
        <taxon>Solanoideae</taxon>
        <taxon>Solaneae</taxon>
        <taxon>Solanum</taxon>
    </lineage>
</organism>
<feature type="domain" description="CCHC-type" evidence="3">
    <location>
        <begin position="78"/>
        <end position="93"/>
    </location>
</feature>
<comment type="caution">
    <text evidence="4">The sequence shown here is derived from an EMBL/GenBank/DDBJ whole genome shotgun (WGS) entry which is preliminary data.</text>
</comment>
<evidence type="ECO:0000256" key="1">
    <source>
        <dbReference type="PROSITE-ProRule" id="PRU00047"/>
    </source>
</evidence>
<name>A0A9J5WN54_SOLCO</name>
<evidence type="ECO:0000256" key="2">
    <source>
        <dbReference type="SAM" id="MobiDB-lite"/>
    </source>
</evidence>
<dbReference type="InterPro" id="IPR001878">
    <property type="entry name" value="Znf_CCHC"/>
</dbReference>
<feature type="region of interest" description="Disordered" evidence="2">
    <location>
        <begin position="37"/>
        <end position="71"/>
    </location>
</feature>
<sequence>MGVVITTYKMRGSADRDAANMIIAAFTDFGFITPPDKIKKDKKEKSHRKKSRIRYDSTRTKKNKHRSKRPRDTKLDVCWTCGKTGHKASECRSGAKNNKINLLGMDEETRGKLLAILDSDKSQSGKDCTYTEAFYTCDNTPHMRVLSDHSKEALFDVIQHINDDEARNRFIIELKNILLNTGKLKPRPIIELFSMKQLMNCSENHSEPSISDLRHEISSLKEEVRSIKSQLCIVETDILTNQVPKRTTYQDIESDQDSSNNDNIKDGPPETNHPVEPFVTNTGNDTSTSTTPGVTLPKLLCPPQPKLINLKPTKPLAKEASSSSVQTKASYAMKIPESLAQAVKPELIKTIPSKPTPKEESFEFIISQVLPLKALNKEYENVDIGTLIKHCYTDFNYVDTDNPLKTRRFYEVIIIDTGSIEIEHSRDYIQYSGFEEFETKEEITTLPVHIKICKYYIQKRISYIITCNFSKSNVDRIQYLCKQIQVKGWIPKQPNAKVQEKARSSSKKLSKATLK</sequence>
<dbReference type="Pfam" id="PF00098">
    <property type="entry name" value="zf-CCHC"/>
    <property type="match status" value="1"/>
</dbReference>
<accession>A0A9J5WN54</accession>
<evidence type="ECO:0000313" key="5">
    <source>
        <dbReference type="Proteomes" id="UP000824120"/>
    </source>
</evidence>
<evidence type="ECO:0000259" key="3">
    <source>
        <dbReference type="PROSITE" id="PS50158"/>
    </source>
</evidence>
<feature type="region of interest" description="Disordered" evidence="2">
    <location>
        <begin position="245"/>
        <end position="298"/>
    </location>
</feature>
<dbReference type="GO" id="GO:0003676">
    <property type="term" value="F:nucleic acid binding"/>
    <property type="evidence" value="ECO:0007669"/>
    <property type="project" value="InterPro"/>
</dbReference>
<dbReference type="SUPFAM" id="SSF57756">
    <property type="entry name" value="Retrovirus zinc finger-like domains"/>
    <property type="match status" value="1"/>
</dbReference>
<evidence type="ECO:0000313" key="4">
    <source>
        <dbReference type="EMBL" id="KAG5576326.1"/>
    </source>
</evidence>
<protein>
    <recommendedName>
        <fullName evidence="3">CCHC-type domain-containing protein</fullName>
    </recommendedName>
</protein>
<dbReference type="AlphaFoldDB" id="A0A9J5WN54"/>
<keyword evidence="1" id="KW-0863">Zinc-finger</keyword>
<reference evidence="4 5" key="1">
    <citation type="submission" date="2020-09" db="EMBL/GenBank/DDBJ databases">
        <title>De no assembly of potato wild relative species, Solanum commersonii.</title>
        <authorList>
            <person name="Cho K."/>
        </authorList>
    </citation>
    <scope>NUCLEOTIDE SEQUENCE [LARGE SCALE GENOMIC DNA]</scope>
    <source>
        <strain evidence="4">LZ3.2</strain>
        <tissue evidence="4">Leaf</tissue>
    </source>
</reference>
<feature type="compositionally biased region" description="Basic residues" evidence="2">
    <location>
        <begin position="60"/>
        <end position="69"/>
    </location>
</feature>